<dbReference type="PANTHER" id="PTHR30535">
    <property type="entry name" value="VITAMIN B12-BINDING PROTEIN"/>
    <property type="match status" value="1"/>
</dbReference>
<feature type="signal peptide" evidence="3">
    <location>
        <begin position="1"/>
        <end position="25"/>
    </location>
</feature>
<name>A0A934QU34_9PSEU</name>
<dbReference type="Pfam" id="PF01497">
    <property type="entry name" value="Peripla_BP_2"/>
    <property type="match status" value="1"/>
</dbReference>
<comment type="caution">
    <text evidence="5">The sequence shown here is derived from an EMBL/GenBank/DDBJ whole genome shotgun (WGS) entry which is preliminary data.</text>
</comment>
<gene>
    <name evidence="5" type="ORF">JHE00_18455</name>
</gene>
<keyword evidence="6" id="KW-1185">Reference proteome</keyword>
<comment type="similarity">
    <text evidence="1">Belongs to the bacterial solute-binding protein 8 family.</text>
</comment>
<dbReference type="Gene3D" id="3.40.50.1980">
    <property type="entry name" value="Nitrogenase molybdenum iron protein domain"/>
    <property type="match status" value="2"/>
</dbReference>
<protein>
    <submittedName>
        <fullName evidence="5">ABC transporter substrate-binding protein</fullName>
    </submittedName>
</protein>
<dbReference type="PROSITE" id="PS51257">
    <property type="entry name" value="PROKAR_LIPOPROTEIN"/>
    <property type="match status" value="1"/>
</dbReference>
<evidence type="ECO:0000256" key="1">
    <source>
        <dbReference type="ARBA" id="ARBA00008814"/>
    </source>
</evidence>
<feature type="region of interest" description="Disordered" evidence="2">
    <location>
        <begin position="49"/>
        <end position="68"/>
    </location>
</feature>
<evidence type="ECO:0000313" key="6">
    <source>
        <dbReference type="Proteomes" id="UP000635245"/>
    </source>
</evidence>
<evidence type="ECO:0000256" key="2">
    <source>
        <dbReference type="SAM" id="MobiDB-lite"/>
    </source>
</evidence>
<reference evidence="5" key="1">
    <citation type="submission" date="2020-12" db="EMBL/GenBank/DDBJ databases">
        <title>Prauserella sp. ASG 168, a novel actinomycete isolated from cave rock.</title>
        <authorList>
            <person name="Suriyachadkun C."/>
        </authorList>
    </citation>
    <scope>NUCLEOTIDE SEQUENCE</scope>
    <source>
        <strain evidence="5">ASG 168</strain>
    </source>
</reference>
<dbReference type="InterPro" id="IPR050902">
    <property type="entry name" value="ABC_Transporter_SBP"/>
</dbReference>
<proteinExistence type="inferred from homology"/>
<organism evidence="5 6">
    <name type="scientific">Prauserella cavernicola</name>
    <dbReference type="NCBI Taxonomy" id="2800127"/>
    <lineage>
        <taxon>Bacteria</taxon>
        <taxon>Bacillati</taxon>
        <taxon>Actinomycetota</taxon>
        <taxon>Actinomycetes</taxon>
        <taxon>Pseudonocardiales</taxon>
        <taxon>Pseudonocardiaceae</taxon>
        <taxon>Prauserella</taxon>
    </lineage>
</organism>
<dbReference type="InterPro" id="IPR002491">
    <property type="entry name" value="ABC_transptr_periplasmic_BD"/>
</dbReference>
<feature type="chain" id="PRO_5039480680" evidence="3">
    <location>
        <begin position="26"/>
        <end position="370"/>
    </location>
</feature>
<dbReference type="PANTHER" id="PTHR30535:SF4">
    <property type="entry name" value="HEMIN-BINDING PERIPLASMIC PROTEIN HMUT"/>
    <property type="match status" value="1"/>
</dbReference>
<keyword evidence="3" id="KW-0732">Signal</keyword>
<dbReference type="EMBL" id="JAENJH010000004">
    <property type="protein sequence ID" value="MBK1786317.1"/>
    <property type="molecule type" value="Genomic_DNA"/>
</dbReference>
<dbReference type="Proteomes" id="UP000635245">
    <property type="component" value="Unassembled WGS sequence"/>
</dbReference>
<sequence length="370" mass="38002">MRARSRRTAVALASAVLVLAGCGSAPDPGPASPVPAGIADQTPLSELTPVADPRAHEGPSTAVVAQPDIEPVEPAPTPRLPATVTDHQGTSVTVEDTSRILALDRSGTLAATVFGLGLGDSVVGRDSSTGFPAARDLTLVTSNGHQLNSEAILQLRPTVVLTDTTLGPWDVVLQLRDAGVPVVVVTPQRTLDNNGDIVRAVAGALGVDDAGEQLADRLDREVEAKRAEIAALAPDDESRRPRVVFLYLRGTAGVYHMFGKGSGADALISALGAVDVASEAGINGTRPINPEALAKAKPDVVLLMTKGLESVGGVAGAAEIPGVAQTPAGQHRRFVDMNDYQILSFGPLTASVLDALARALYAPDSLEASG</sequence>
<dbReference type="AlphaFoldDB" id="A0A934QU34"/>
<dbReference type="PROSITE" id="PS50983">
    <property type="entry name" value="FE_B12_PBP"/>
    <property type="match status" value="1"/>
</dbReference>
<feature type="domain" description="Fe/B12 periplasmic-binding" evidence="4">
    <location>
        <begin position="99"/>
        <end position="364"/>
    </location>
</feature>
<evidence type="ECO:0000313" key="5">
    <source>
        <dbReference type="EMBL" id="MBK1786317.1"/>
    </source>
</evidence>
<dbReference type="SUPFAM" id="SSF53807">
    <property type="entry name" value="Helical backbone' metal receptor"/>
    <property type="match status" value="1"/>
</dbReference>
<evidence type="ECO:0000256" key="3">
    <source>
        <dbReference type="SAM" id="SignalP"/>
    </source>
</evidence>
<evidence type="ECO:0000259" key="4">
    <source>
        <dbReference type="PROSITE" id="PS50983"/>
    </source>
</evidence>
<accession>A0A934QU34</accession>